<evidence type="ECO:0000256" key="7">
    <source>
        <dbReference type="RuleBase" id="RU361218"/>
    </source>
</evidence>
<dbReference type="AlphaFoldDB" id="A0A814UIR8"/>
<evidence type="ECO:0000256" key="6">
    <source>
        <dbReference type="PIRSR" id="PIRSR002419-1"/>
    </source>
</evidence>
<evidence type="ECO:0000313" key="8">
    <source>
        <dbReference type="EMBL" id="CAF1176232.1"/>
    </source>
</evidence>
<dbReference type="Pfam" id="PF00335">
    <property type="entry name" value="Tetraspanin"/>
    <property type="match status" value="1"/>
</dbReference>
<keyword evidence="3 7" id="KW-0812">Transmembrane</keyword>
<evidence type="ECO:0000256" key="4">
    <source>
        <dbReference type="ARBA" id="ARBA00022989"/>
    </source>
</evidence>
<dbReference type="InterPro" id="IPR008952">
    <property type="entry name" value="Tetraspanin_EC2_sf"/>
</dbReference>
<dbReference type="EMBL" id="CAJNOE010000365">
    <property type="protein sequence ID" value="CAF1176232.1"/>
    <property type="molecule type" value="Genomic_DNA"/>
</dbReference>
<comment type="caution">
    <text evidence="8">The sequence shown here is derived from an EMBL/GenBank/DDBJ whole genome shotgun (WGS) entry which is preliminary data.</text>
</comment>
<keyword evidence="4 7" id="KW-1133">Transmembrane helix</keyword>
<reference evidence="8" key="1">
    <citation type="submission" date="2021-02" db="EMBL/GenBank/DDBJ databases">
        <authorList>
            <person name="Nowell W R."/>
        </authorList>
    </citation>
    <scope>NUCLEOTIDE SEQUENCE</scope>
</reference>
<evidence type="ECO:0000313" key="10">
    <source>
        <dbReference type="Proteomes" id="UP000663860"/>
    </source>
</evidence>
<comment type="subcellular location">
    <subcellularLocation>
        <location evidence="1 7">Membrane</location>
        <topology evidence="1 7">Multi-pass membrane protein</topology>
    </subcellularLocation>
</comment>
<dbReference type="GO" id="GO:0005886">
    <property type="term" value="C:plasma membrane"/>
    <property type="evidence" value="ECO:0007669"/>
    <property type="project" value="TreeGrafter"/>
</dbReference>
<dbReference type="SUPFAM" id="SSF48652">
    <property type="entry name" value="Tetraspanin"/>
    <property type="match status" value="1"/>
</dbReference>
<keyword evidence="5 7" id="KW-0472">Membrane</keyword>
<feature type="transmembrane region" description="Helical" evidence="7">
    <location>
        <begin position="214"/>
        <end position="239"/>
    </location>
</feature>
<organism evidence="8 10">
    <name type="scientific">Adineta steineri</name>
    <dbReference type="NCBI Taxonomy" id="433720"/>
    <lineage>
        <taxon>Eukaryota</taxon>
        <taxon>Metazoa</taxon>
        <taxon>Spiralia</taxon>
        <taxon>Gnathifera</taxon>
        <taxon>Rotifera</taxon>
        <taxon>Eurotatoria</taxon>
        <taxon>Bdelloidea</taxon>
        <taxon>Adinetida</taxon>
        <taxon>Adinetidae</taxon>
        <taxon>Adineta</taxon>
    </lineage>
</organism>
<accession>A0A814UIR8</accession>
<keyword evidence="6" id="KW-1015">Disulfide bond</keyword>
<protein>
    <recommendedName>
        <fullName evidence="7">Tetraspanin</fullName>
    </recommendedName>
</protein>
<dbReference type="Gene3D" id="1.10.1450.10">
    <property type="entry name" value="Tetraspanin"/>
    <property type="match status" value="1"/>
</dbReference>
<dbReference type="Proteomes" id="UP000663868">
    <property type="component" value="Unassembled WGS sequence"/>
</dbReference>
<dbReference type="InterPro" id="IPR018499">
    <property type="entry name" value="Tetraspanin/Peripherin"/>
</dbReference>
<name>A0A814UIR8_9BILA</name>
<feature type="transmembrane region" description="Helical" evidence="7">
    <location>
        <begin position="88"/>
        <end position="111"/>
    </location>
</feature>
<comment type="similarity">
    <text evidence="2 7">Belongs to the tetraspanin (TM4SF) family.</text>
</comment>
<evidence type="ECO:0000256" key="3">
    <source>
        <dbReference type="ARBA" id="ARBA00022692"/>
    </source>
</evidence>
<dbReference type="PANTHER" id="PTHR19282">
    <property type="entry name" value="TETRASPANIN"/>
    <property type="match status" value="1"/>
</dbReference>
<feature type="transmembrane region" description="Helical" evidence="7">
    <location>
        <begin position="12"/>
        <end position="40"/>
    </location>
</feature>
<proteinExistence type="inferred from homology"/>
<dbReference type="PRINTS" id="PR00259">
    <property type="entry name" value="TMFOUR"/>
</dbReference>
<sequence>MNWQRFQTSASLALLRTLLFCVNVIFMFTGGILILLGIAIRSHFQDFLDITPDMSSTSPYILIGLGVIILLVGFSAFWCTFKGHVTLLYVYSVVILLVLIAEVVLAGTLFMRKRTYEQTFKTVVRKVMQQYPRRPMKSHIDHLQRGLQCCGIDSYADWFETPYGGTHHQVPQSCCKQLSNHTCMRTDLEKENLLNDIHTNGCYSTVISAIKSNYLVFGGIIMTIALFPLTGIILACCLAHQLSKHRYERVD</sequence>
<dbReference type="InterPro" id="IPR000301">
    <property type="entry name" value="Tetraspanin_animals"/>
</dbReference>
<gene>
    <name evidence="8" type="ORF">IZO911_LOCUS27189</name>
    <name evidence="9" type="ORF">KXQ929_LOCUS23077</name>
</gene>
<feature type="transmembrane region" description="Helical" evidence="7">
    <location>
        <begin position="60"/>
        <end position="81"/>
    </location>
</feature>
<evidence type="ECO:0000313" key="9">
    <source>
        <dbReference type="EMBL" id="CAF3905938.1"/>
    </source>
</evidence>
<feature type="disulfide bond" evidence="6">
    <location>
        <begin position="150"/>
        <end position="174"/>
    </location>
</feature>
<dbReference type="Proteomes" id="UP000663860">
    <property type="component" value="Unassembled WGS sequence"/>
</dbReference>
<evidence type="ECO:0000256" key="1">
    <source>
        <dbReference type="ARBA" id="ARBA00004141"/>
    </source>
</evidence>
<dbReference type="PANTHER" id="PTHR19282:SF252">
    <property type="entry name" value="TETRASPANIN"/>
    <property type="match status" value="1"/>
</dbReference>
<evidence type="ECO:0000256" key="2">
    <source>
        <dbReference type="ARBA" id="ARBA00006840"/>
    </source>
</evidence>
<evidence type="ECO:0000256" key="5">
    <source>
        <dbReference type="ARBA" id="ARBA00023136"/>
    </source>
</evidence>
<dbReference type="EMBL" id="CAJOBB010001807">
    <property type="protein sequence ID" value="CAF3905938.1"/>
    <property type="molecule type" value="Genomic_DNA"/>
</dbReference>
<dbReference type="PIRSF" id="PIRSF002419">
    <property type="entry name" value="Tetraspanin"/>
    <property type="match status" value="1"/>
</dbReference>